<dbReference type="EMBL" id="FOYL01000018">
    <property type="protein sequence ID" value="SFR29353.1"/>
    <property type="molecule type" value="Genomic_DNA"/>
</dbReference>
<reference evidence="2" key="1">
    <citation type="submission" date="2016-10" db="EMBL/GenBank/DDBJ databases">
        <authorList>
            <person name="Varghese N."/>
            <person name="Submissions S."/>
        </authorList>
    </citation>
    <scope>NUCLEOTIDE SEQUENCE [LARGE SCALE GENOMIC DNA]</scope>
    <source>
        <strain evidence="2">DSM 44232</strain>
    </source>
</reference>
<proteinExistence type="predicted"/>
<protein>
    <submittedName>
        <fullName evidence="1">Uncharacterized protein</fullName>
    </submittedName>
</protein>
<accession>A0A1I6FHD5</accession>
<evidence type="ECO:0000313" key="2">
    <source>
        <dbReference type="Proteomes" id="UP000198583"/>
    </source>
</evidence>
<gene>
    <name evidence="1" type="ORF">SAMN04488564_118154</name>
</gene>
<dbReference type="AlphaFoldDB" id="A0A1I6FHD5"/>
<evidence type="ECO:0000313" key="1">
    <source>
        <dbReference type="EMBL" id="SFR29353.1"/>
    </source>
</evidence>
<organism evidence="1 2">
    <name type="scientific">Lentzea waywayandensis</name>
    <dbReference type="NCBI Taxonomy" id="84724"/>
    <lineage>
        <taxon>Bacteria</taxon>
        <taxon>Bacillati</taxon>
        <taxon>Actinomycetota</taxon>
        <taxon>Actinomycetes</taxon>
        <taxon>Pseudonocardiales</taxon>
        <taxon>Pseudonocardiaceae</taxon>
        <taxon>Lentzea</taxon>
    </lineage>
</organism>
<keyword evidence="2" id="KW-1185">Reference proteome</keyword>
<name>A0A1I6FHD5_9PSEU</name>
<dbReference type="RefSeq" id="WP_143139059.1">
    <property type="nucleotide sequence ID" value="NZ_FOYL01000018.1"/>
</dbReference>
<sequence>MSTVVEPDHLHGIPNYLLLDLAEAVRDERLAWVPSQRWVLLIETVVSKARTLDGLLGTAAVTLMNNDLVTESAPVGFTVGNETYQAYLLEETDAGARLHRYVYMRVRRPGRQT</sequence>
<dbReference type="Proteomes" id="UP000198583">
    <property type="component" value="Unassembled WGS sequence"/>
</dbReference>
<dbReference type="STRING" id="84724.SAMN04488564_118154"/>